<organism evidence="7 8">
    <name type="scientific">Photobacterium aquae</name>
    <dbReference type="NCBI Taxonomy" id="1195763"/>
    <lineage>
        <taxon>Bacteria</taxon>
        <taxon>Pseudomonadati</taxon>
        <taxon>Pseudomonadota</taxon>
        <taxon>Gammaproteobacteria</taxon>
        <taxon>Vibrionales</taxon>
        <taxon>Vibrionaceae</taxon>
        <taxon>Photobacterium</taxon>
    </lineage>
</organism>
<feature type="domain" description="Peptidase S9A N-terminal" evidence="6">
    <location>
        <begin position="25"/>
        <end position="426"/>
    </location>
</feature>
<evidence type="ECO:0000256" key="2">
    <source>
        <dbReference type="ARBA" id="ARBA00022801"/>
    </source>
</evidence>
<dbReference type="PATRIC" id="fig|1195763.3.peg.3843"/>
<feature type="chain" id="PRO_5005254098" evidence="4">
    <location>
        <begin position="23"/>
        <end position="695"/>
    </location>
</feature>
<keyword evidence="2" id="KW-0378">Hydrolase</keyword>
<comment type="caution">
    <text evidence="7">The sequence shown here is derived from an EMBL/GenBank/DDBJ whole genome shotgun (WGS) entry which is preliminary data.</text>
</comment>
<proteinExistence type="predicted"/>
<dbReference type="InterPro" id="IPR001375">
    <property type="entry name" value="Peptidase_S9_cat"/>
</dbReference>
<feature type="signal peptide" evidence="4">
    <location>
        <begin position="1"/>
        <end position="22"/>
    </location>
</feature>
<dbReference type="InterPro" id="IPR029058">
    <property type="entry name" value="AB_hydrolase_fold"/>
</dbReference>
<dbReference type="GO" id="GO:0005829">
    <property type="term" value="C:cytosol"/>
    <property type="evidence" value="ECO:0007669"/>
    <property type="project" value="TreeGrafter"/>
</dbReference>
<dbReference type="SUPFAM" id="SSF53474">
    <property type="entry name" value="alpha/beta-Hydrolases"/>
    <property type="match status" value="1"/>
</dbReference>
<dbReference type="Proteomes" id="UP000036097">
    <property type="component" value="Unassembled WGS sequence"/>
</dbReference>
<evidence type="ECO:0000256" key="1">
    <source>
        <dbReference type="ARBA" id="ARBA00022670"/>
    </source>
</evidence>
<dbReference type="RefSeq" id="WP_047880293.1">
    <property type="nucleotide sequence ID" value="NZ_LDOT01000027.1"/>
</dbReference>
<dbReference type="EMBL" id="LDOT01000027">
    <property type="protein sequence ID" value="KLV03707.1"/>
    <property type="molecule type" value="Genomic_DNA"/>
</dbReference>
<gene>
    <name evidence="7" type="ORF">ABT56_17995</name>
</gene>
<dbReference type="GO" id="GO:0006508">
    <property type="term" value="P:proteolysis"/>
    <property type="evidence" value="ECO:0007669"/>
    <property type="project" value="UniProtKB-KW"/>
</dbReference>
<protein>
    <submittedName>
        <fullName evidence="7">Prolyl oligopeptidase</fullName>
    </submittedName>
</protein>
<keyword evidence="8" id="KW-1185">Reference proteome</keyword>
<keyword evidence="1" id="KW-0645">Protease</keyword>
<reference evidence="7 8" key="1">
    <citation type="submission" date="2015-05" db="EMBL/GenBank/DDBJ databases">
        <title>Photobacterium galathea sp. nov.</title>
        <authorList>
            <person name="Machado H."/>
            <person name="Gram L."/>
        </authorList>
    </citation>
    <scope>NUCLEOTIDE SEQUENCE [LARGE SCALE GENOMIC DNA]</scope>
    <source>
        <strain evidence="7 8">CGMCC 1.12159</strain>
    </source>
</reference>
<dbReference type="STRING" id="1195763.ABT56_17995"/>
<dbReference type="InterPro" id="IPR051167">
    <property type="entry name" value="Prolyl_oligopep/macrocyclase"/>
</dbReference>
<feature type="domain" description="Peptidase S9 prolyl oligopeptidase catalytic" evidence="5">
    <location>
        <begin position="493"/>
        <end position="691"/>
    </location>
</feature>
<dbReference type="InterPro" id="IPR023302">
    <property type="entry name" value="Pept_S9A_N"/>
</dbReference>
<dbReference type="Gene3D" id="3.40.50.1820">
    <property type="entry name" value="alpha/beta hydrolase"/>
    <property type="match status" value="1"/>
</dbReference>
<sequence>MGTYKTLLAASIAMLGAGGAVSAEQDPFLWLEEVESEQALSWVKQQNGVTQAYLQKGDNYQQVFEDSLAILNAEDKLAYPRLLGGYYYNFWQDSDHVKGIYRRTSPEEYRKPNPKWETVIDVDALAKAEKTDWVYKGMECLEPDNTRCLVSLSRGGADATVVREFDLSSKRFVTDGFVLPEAKSQVSWFDHNHLLVATDYGEGSLTDSGYPRQVKLWRRDTQLAEAKPLYEGAVESVSASGYTLHDRHGQIALIREGTSFYTSKNFLLDEKQQLHALAIPDDATVGGYFDGKLFFQLKSDTENYGQTLVQGSIVYAPVDELIKEKPRYQKFVAPTPHASIEGLHFTANHILVTWLEDVTSKLAIYSPAKDGGWQAKQLPLGDNGSLYAFNANSQSDHFFIDYSSFLLPASIYDVDAETAQVSLLKSAPAKFAADDMVSEQFFATSKDGTKVPYFVIHKKALKLDGNNPTLLYGYGGFEVSLTPYYSAIIGKNWLEKGGVYVLANIRGGGEYGPAWHRAALKHHRHKAYEDFEAIAEDLIARKITSPAHLGIQGGSNGGLLMGAAVTRRPDLYNAVVCQVPLLDMKRFHKLLAGASWMAEYGDPDLASDWDYLKTYSPYHNVHKETAYPKVLFTTSTRDDRVHPAHARKMVALMQAQGHDVLYYENLEGGHAGASNNNTRAEMYSQIYSYLYDRLM</sequence>
<dbReference type="SUPFAM" id="SSF50993">
    <property type="entry name" value="Peptidase/esterase 'gauge' domain"/>
    <property type="match status" value="1"/>
</dbReference>
<evidence type="ECO:0000259" key="6">
    <source>
        <dbReference type="Pfam" id="PF02897"/>
    </source>
</evidence>
<keyword evidence="4" id="KW-0732">Signal</keyword>
<dbReference type="Pfam" id="PF02897">
    <property type="entry name" value="Peptidase_S9_N"/>
    <property type="match status" value="1"/>
</dbReference>
<dbReference type="Pfam" id="PF00326">
    <property type="entry name" value="Peptidase_S9"/>
    <property type="match status" value="1"/>
</dbReference>
<keyword evidence="3" id="KW-0720">Serine protease</keyword>
<dbReference type="GO" id="GO:0070012">
    <property type="term" value="F:oligopeptidase activity"/>
    <property type="evidence" value="ECO:0007669"/>
    <property type="project" value="TreeGrafter"/>
</dbReference>
<evidence type="ECO:0000259" key="5">
    <source>
        <dbReference type="Pfam" id="PF00326"/>
    </source>
</evidence>
<dbReference type="InterPro" id="IPR002470">
    <property type="entry name" value="Peptidase_S9A"/>
</dbReference>
<evidence type="ECO:0000313" key="7">
    <source>
        <dbReference type="EMBL" id="KLV03707.1"/>
    </source>
</evidence>
<accession>A0A0J1JN98</accession>
<dbReference type="GO" id="GO:0004252">
    <property type="term" value="F:serine-type endopeptidase activity"/>
    <property type="evidence" value="ECO:0007669"/>
    <property type="project" value="InterPro"/>
</dbReference>
<dbReference type="PRINTS" id="PR00862">
    <property type="entry name" value="PROLIGOPTASE"/>
</dbReference>
<evidence type="ECO:0000256" key="3">
    <source>
        <dbReference type="ARBA" id="ARBA00022825"/>
    </source>
</evidence>
<evidence type="ECO:0000313" key="8">
    <source>
        <dbReference type="Proteomes" id="UP000036097"/>
    </source>
</evidence>
<dbReference type="PANTHER" id="PTHR42881">
    <property type="entry name" value="PROLYL ENDOPEPTIDASE"/>
    <property type="match status" value="1"/>
</dbReference>
<dbReference type="Gene3D" id="2.130.10.120">
    <property type="entry name" value="Prolyl oligopeptidase, N-terminal domain"/>
    <property type="match status" value="1"/>
</dbReference>
<dbReference type="AlphaFoldDB" id="A0A0J1JN98"/>
<dbReference type="PANTHER" id="PTHR42881:SF13">
    <property type="entry name" value="PROLYL ENDOPEPTIDASE"/>
    <property type="match status" value="1"/>
</dbReference>
<dbReference type="OrthoDB" id="9801421at2"/>
<name>A0A0J1JN98_9GAMM</name>
<evidence type="ECO:0000256" key="4">
    <source>
        <dbReference type="SAM" id="SignalP"/>
    </source>
</evidence>